<protein>
    <submittedName>
        <fullName evidence="1">Uncharacterized protein</fullName>
    </submittedName>
</protein>
<dbReference type="STRING" id="85681.V4TTY8"/>
<accession>V4TTY8</accession>
<dbReference type="InParanoid" id="V4TTY8"/>
<proteinExistence type="predicted"/>
<dbReference type="AlphaFoldDB" id="V4TTY8"/>
<evidence type="ECO:0000313" key="2">
    <source>
        <dbReference type="Proteomes" id="UP000030687"/>
    </source>
</evidence>
<name>V4TTY8_CITCL</name>
<organism evidence="1 2">
    <name type="scientific">Citrus clementina</name>
    <name type="common">Clementine</name>
    <name type="synonym">Citrus deliciosa x Citrus sinensis</name>
    <dbReference type="NCBI Taxonomy" id="85681"/>
    <lineage>
        <taxon>Eukaryota</taxon>
        <taxon>Viridiplantae</taxon>
        <taxon>Streptophyta</taxon>
        <taxon>Embryophyta</taxon>
        <taxon>Tracheophyta</taxon>
        <taxon>Spermatophyta</taxon>
        <taxon>Magnoliopsida</taxon>
        <taxon>eudicotyledons</taxon>
        <taxon>Gunneridae</taxon>
        <taxon>Pentapetalae</taxon>
        <taxon>rosids</taxon>
        <taxon>malvids</taxon>
        <taxon>Sapindales</taxon>
        <taxon>Rutaceae</taxon>
        <taxon>Aurantioideae</taxon>
        <taxon>Citrus</taxon>
    </lineage>
</organism>
<feature type="non-terminal residue" evidence="1">
    <location>
        <position position="1"/>
    </location>
</feature>
<dbReference type="PANTHER" id="PTHR31513:SF1">
    <property type="entry name" value="EPHRIN TYPE-B RECEPTOR"/>
    <property type="match status" value="1"/>
</dbReference>
<dbReference type="EMBL" id="KI535697">
    <property type="protein sequence ID" value="ESR63993.1"/>
    <property type="molecule type" value="Genomic_DNA"/>
</dbReference>
<dbReference type="OMA" id="LVVYKIM"/>
<dbReference type="Proteomes" id="UP000030687">
    <property type="component" value="Unassembled WGS sequence"/>
</dbReference>
<reference evidence="1 2" key="1">
    <citation type="submission" date="2013-10" db="EMBL/GenBank/DDBJ databases">
        <authorList>
            <consortium name="International Citrus Genome Consortium"/>
            <person name="Jenkins J."/>
            <person name="Schmutz J."/>
            <person name="Prochnik S."/>
            <person name="Rokhsar D."/>
            <person name="Gmitter F."/>
            <person name="Ollitrault P."/>
            <person name="Machado M."/>
            <person name="Talon M."/>
            <person name="Wincker P."/>
            <person name="Jaillon O."/>
            <person name="Morgante M."/>
        </authorList>
    </citation>
    <scope>NUCLEOTIDE SEQUENCE</scope>
    <source>
        <strain evidence="2">cv. Clemenules</strain>
    </source>
</reference>
<gene>
    <name evidence="1" type="ORF">CICLE_v100072502mg</name>
</gene>
<dbReference type="KEGG" id="cic:CICLE_v100072502m"/>
<dbReference type="Gramene" id="ESR63993">
    <property type="protein sequence ID" value="ESR63993"/>
    <property type="gene ID" value="CICLE_v100072502mg"/>
</dbReference>
<sequence>GVAFLCGYVHYSSGSSPNKKVPNFQPWNFSMDESEWWIFPAGLVLCKIFQSQLVNWHVANLEIQDRTLYSNDFELFWQS</sequence>
<evidence type="ECO:0000313" key="1">
    <source>
        <dbReference type="EMBL" id="ESR63993.1"/>
    </source>
</evidence>
<dbReference type="eggNOG" id="ENOG502QUFZ">
    <property type="taxonomic scope" value="Eukaryota"/>
</dbReference>
<dbReference type="PANTHER" id="PTHR31513">
    <property type="entry name" value="EPHRIN TYPE-B RECEPTOR"/>
    <property type="match status" value="1"/>
</dbReference>
<keyword evidence="2" id="KW-1185">Reference proteome</keyword>